<dbReference type="Gene3D" id="3.20.20.70">
    <property type="entry name" value="Aldolase class I"/>
    <property type="match status" value="1"/>
</dbReference>
<reference evidence="3 4" key="1">
    <citation type="journal article" date="2018" name="Syst. Appl. Microbiol.">
        <title>A new symbiotic nanoarchaeote (Candidatus Nanoclepta minutus) and its host (Zestosphaera tikiterensis gen. nov., sp. nov.) from a New Zealand hot spring.</title>
        <authorList>
            <person name="St John E."/>
            <person name="Liu Y."/>
            <person name="Podar M."/>
            <person name="Stott M.B."/>
            <person name="Meneghin J."/>
            <person name="Chen Z."/>
            <person name="Lagutin K."/>
            <person name="Mitchell K."/>
            <person name="Reysenbach A.L."/>
        </authorList>
    </citation>
    <scope>NUCLEOTIDE SEQUENCE [LARGE SCALE GENOMIC DNA]</scope>
    <source>
        <strain evidence="3">NZ3</strain>
    </source>
</reference>
<name>A0A2R7Y8L7_9CREN</name>
<dbReference type="CDD" id="cd00408">
    <property type="entry name" value="DHDPS-like"/>
    <property type="match status" value="1"/>
</dbReference>
<accession>A0A2R7Y8L7</accession>
<feature type="active site" description="Proton donor/acceptor" evidence="1">
    <location>
        <position position="139"/>
    </location>
</feature>
<dbReference type="PANTHER" id="PTHR42849">
    <property type="entry name" value="N-ACETYLNEURAMINATE LYASE"/>
    <property type="match status" value="1"/>
</dbReference>
<dbReference type="GO" id="GO:0005829">
    <property type="term" value="C:cytosol"/>
    <property type="evidence" value="ECO:0007669"/>
    <property type="project" value="TreeGrafter"/>
</dbReference>
<evidence type="ECO:0000256" key="1">
    <source>
        <dbReference type="PIRSR" id="PIRSR001365-1"/>
    </source>
</evidence>
<dbReference type="GO" id="GO:0008747">
    <property type="term" value="F:N-acetylneuraminate lyase activity"/>
    <property type="evidence" value="ECO:0007669"/>
    <property type="project" value="TreeGrafter"/>
</dbReference>
<dbReference type="PANTHER" id="PTHR42849:SF1">
    <property type="entry name" value="N-ACETYLNEURAMINATE LYASE"/>
    <property type="match status" value="1"/>
</dbReference>
<gene>
    <name evidence="3" type="ORF">B7O98_04405</name>
</gene>
<evidence type="ECO:0008006" key="5">
    <source>
        <dbReference type="Google" id="ProtNLM"/>
    </source>
</evidence>
<feature type="active site" description="Schiff-base intermediate with substrate" evidence="1">
    <location>
        <position position="168"/>
    </location>
</feature>
<dbReference type="PIRSF" id="PIRSF001365">
    <property type="entry name" value="DHDPS"/>
    <property type="match status" value="1"/>
</dbReference>
<protein>
    <recommendedName>
        <fullName evidence="5">Dihydrodipicolinate synthase family protein</fullName>
    </recommendedName>
</protein>
<dbReference type="Pfam" id="PF00701">
    <property type="entry name" value="DHDPS"/>
    <property type="match status" value="1"/>
</dbReference>
<dbReference type="GO" id="GO:0019262">
    <property type="term" value="P:N-acetylneuraminate catabolic process"/>
    <property type="evidence" value="ECO:0007669"/>
    <property type="project" value="TreeGrafter"/>
</dbReference>
<organism evidence="3 4">
    <name type="scientific">Zestosphaera tikiterensis</name>
    <dbReference type="NCBI Taxonomy" id="1973259"/>
    <lineage>
        <taxon>Archaea</taxon>
        <taxon>Thermoproteota</taxon>
        <taxon>Thermoprotei</taxon>
        <taxon>Desulfurococcales</taxon>
        <taxon>Desulfurococcaceae</taxon>
        <taxon>Zestosphaera</taxon>
    </lineage>
</organism>
<dbReference type="AlphaFoldDB" id="A0A2R7Y8L7"/>
<proteinExistence type="predicted"/>
<feature type="binding site" evidence="2">
    <location>
        <position position="210"/>
    </location>
    <ligand>
        <name>pyruvate</name>
        <dbReference type="ChEBI" id="CHEBI:15361"/>
    </ligand>
</feature>
<dbReference type="Proteomes" id="UP000244093">
    <property type="component" value="Unassembled WGS sequence"/>
</dbReference>
<evidence type="ECO:0000313" key="3">
    <source>
        <dbReference type="EMBL" id="PUA33659.1"/>
    </source>
</evidence>
<dbReference type="SUPFAM" id="SSF51569">
    <property type="entry name" value="Aldolase"/>
    <property type="match status" value="1"/>
</dbReference>
<dbReference type="SMART" id="SM01130">
    <property type="entry name" value="DHDPS"/>
    <property type="match status" value="1"/>
</dbReference>
<dbReference type="GO" id="GO:0008675">
    <property type="term" value="F:2-dehydro-3-deoxy-phosphogluconate aldolase activity"/>
    <property type="evidence" value="ECO:0007669"/>
    <property type="project" value="UniProtKB-ARBA"/>
</dbReference>
<dbReference type="InterPro" id="IPR013785">
    <property type="entry name" value="Aldolase_TIM"/>
</dbReference>
<evidence type="ECO:0000256" key="2">
    <source>
        <dbReference type="PIRSR" id="PIRSR001365-2"/>
    </source>
</evidence>
<evidence type="ECO:0000313" key="4">
    <source>
        <dbReference type="Proteomes" id="UP000244093"/>
    </source>
</evidence>
<comment type="caution">
    <text evidence="3">The sequence shown here is derived from an EMBL/GenBank/DDBJ whole genome shotgun (WGS) entry which is preliminary data.</text>
</comment>
<dbReference type="InterPro" id="IPR002220">
    <property type="entry name" value="DapA-like"/>
</dbReference>
<dbReference type="EMBL" id="NBVN01000002">
    <property type="protein sequence ID" value="PUA33659.1"/>
    <property type="molecule type" value="Genomic_DNA"/>
</dbReference>
<dbReference type="PRINTS" id="PR00146">
    <property type="entry name" value="DHPICSNTHASE"/>
</dbReference>
<sequence>MVDKMSWELKGVITALITPLNKDSDLCEDCLKELISYQLTNGVNGLFIMGTYGEGLLLSQKTRRKFLEKAIEYVPNKAVVLPHIASSDVEASYELAKYARDLGYEVVSSVGPVYYKSSKRGLVEYFNRISKSDAKVVIYNNSGRQRYNITPSMFEELTREVPAIVGIKDTSYSVEQLLEYVMRFKGKYFVAGAGDNMLLYTFVIGADAHICGLSNVFPKYVTELYRAVVNGDIEKAKEIQNVINKLRNITGKFSVESPEVLRELLKLKGINAGYPLTYLGVLEPQEREELRKLVEQYLTLT</sequence>